<dbReference type="OrthoDB" id="116659at2"/>
<dbReference type="Gene3D" id="1.10.357.10">
    <property type="entry name" value="Tetracycline Repressor, domain 2"/>
    <property type="match status" value="1"/>
</dbReference>
<gene>
    <name evidence="4" type="ORF">SVIO_001610</name>
</gene>
<dbReference type="PRINTS" id="PR00455">
    <property type="entry name" value="HTHTETR"/>
</dbReference>
<proteinExistence type="predicted"/>
<feature type="DNA-binding region" description="H-T-H motif" evidence="2">
    <location>
        <begin position="24"/>
        <end position="43"/>
    </location>
</feature>
<comment type="caution">
    <text evidence="4">The sequence shown here is derived from an EMBL/GenBank/DDBJ whole genome shotgun (WGS) entry which is preliminary data.</text>
</comment>
<accession>A0A4D4KSY5</accession>
<feature type="domain" description="HTH tetR-type" evidence="3">
    <location>
        <begin position="1"/>
        <end position="61"/>
    </location>
</feature>
<dbReference type="Pfam" id="PF13972">
    <property type="entry name" value="TetR"/>
    <property type="match status" value="1"/>
</dbReference>
<dbReference type="GO" id="GO:0000976">
    <property type="term" value="F:transcription cis-regulatory region binding"/>
    <property type="evidence" value="ECO:0007669"/>
    <property type="project" value="TreeGrafter"/>
</dbReference>
<dbReference type="InterPro" id="IPR050109">
    <property type="entry name" value="HTH-type_TetR-like_transc_reg"/>
</dbReference>
<evidence type="ECO:0000313" key="4">
    <source>
        <dbReference type="EMBL" id="GDY49538.1"/>
    </source>
</evidence>
<dbReference type="PANTHER" id="PTHR30055:SF226">
    <property type="entry name" value="HTH-TYPE TRANSCRIPTIONAL REGULATOR PKSA"/>
    <property type="match status" value="1"/>
</dbReference>
<keyword evidence="1 2" id="KW-0238">DNA-binding</keyword>
<name>A0A4D4KSY5_STRVO</name>
<dbReference type="GO" id="GO:0003700">
    <property type="term" value="F:DNA-binding transcription factor activity"/>
    <property type="evidence" value="ECO:0007669"/>
    <property type="project" value="TreeGrafter"/>
</dbReference>
<evidence type="ECO:0000256" key="1">
    <source>
        <dbReference type="ARBA" id="ARBA00023125"/>
    </source>
</evidence>
<dbReference type="EMBL" id="BJHW01000001">
    <property type="protein sequence ID" value="GDY49538.1"/>
    <property type="molecule type" value="Genomic_DNA"/>
</dbReference>
<dbReference type="InterPro" id="IPR023772">
    <property type="entry name" value="DNA-bd_HTH_TetR-type_CS"/>
</dbReference>
<dbReference type="PROSITE" id="PS50977">
    <property type="entry name" value="HTH_TETR_2"/>
    <property type="match status" value="1"/>
</dbReference>
<sequence length="221" mass="24483">MGNRERIVIEGLRLFNENGFDLVSTNQISKELEISPGNLYYYFRNKEEIASELYSQMTDEVRRNGSWDSPVTAAGVATIYVVALGIIQRFRFVFADSTTLMRASPSIASRHQKSLSWATDRLIALFEELRALGHFRCPDLPGSTVGRCASTTAVVFVGWWQYLGAICGERAATHTHLGEGARQAFSIVEPHLTENFASEVTSEIDRITAYGTIDGVPPACP</sequence>
<dbReference type="PANTHER" id="PTHR30055">
    <property type="entry name" value="HTH-TYPE TRANSCRIPTIONAL REGULATOR RUTR"/>
    <property type="match status" value="1"/>
</dbReference>
<organism evidence="4 5">
    <name type="scientific">Streptomyces violaceusniger</name>
    <dbReference type="NCBI Taxonomy" id="68280"/>
    <lineage>
        <taxon>Bacteria</taxon>
        <taxon>Bacillati</taxon>
        <taxon>Actinomycetota</taxon>
        <taxon>Actinomycetes</taxon>
        <taxon>Kitasatosporales</taxon>
        <taxon>Streptomycetaceae</taxon>
        <taxon>Streptomyces</taxon>
        <taxon>Streptomyces violaceusniger group</taxon>
    </lineage>
</organism>
<dbReference type="InterPro" id="IPR001647">
    <property type="entry name" value="HTH_TetR"/>
</dbReference>
<protein>
    <submittedName>
        <fullName evidence="4">TetR family transcriptional regulator</fullName>
    </submittedName>
</protein>
<dbReference type="Proteomes" id="UP000301309">
    <property type="component" value="Unassembled WGS sequence"/>
</dbReference>
<dbReference type="PROSITE" id="PS01081">
    <property type="entry name" value="HTH_TETR_1"/>
    <property type="match status" value="1"/>
</dbReference>
<evidence type="ECO:0000259" key="3">
    <source>
        <dbReference type="PROSITE" id="PS50977"/>
    </source>
</evidence>
<evidence type="ECO:0000256" key="2">
    <source>
        <dbReference type="PROSITE-ProRule" id="PRU00335"/>
    </source>
</evidence>
<dbReference type="AlphaFoldDB" id="A0A4D4KSY5"/>
<keyword evidence="5" id="KW-1185">Reference proteome</keyword>
<dbReference type="InterPro" id="IPR025722">
    <property type="entry name" value="TetR"/>
</dbReference>
<dbReference type="SUPFAM" id="SSF46689">
    <property type="entry name" value="Homeodomain-like"/>
    <property type="match status" value="1"/>
</dbReference>
<dbReference type="InterPro" id="IPR009057">
    <property type="entry name" value="Homeodomain-like_sf"/>
</dbReference>
<dbReference type="Pfam" id="PF00440">
    <property type="entry name" value="TetR_N"/>
    <property type="match status" value="1"/>
</dbReference>
<evidence type="ECO:0000313" key="5">
    <source>
        <dbReference type="Proteomes" id="UP000301309"/>
    </source>
</evidence>
<reference evidence="4 5" key="1">
    <citation type="journal article" date="2020" name="Int. J. Syst. Evol. Microbiol.">
        <title>Reclassification of Streptomyces castelarensis and Streptomyces sporoclivatus as later heterotypic synonyms of Streptomyces antimycoticus.</title>
        <authorList>
            <person name="Komaki H."/>
            <person name="Tamura T."/>
        </authorList>
    </citation>
    <scope>NUCLEOTIDE SEQUENCE [LARGE SCALE GENOMIC DNA]</scope>
    <source>
        <strain evidence="4 5">NBRC 13459</strain>
    </source>
</reference>